<evidence type="ECO:0000313" key="2">
    <source>
        <dbReference type="EMBL" id="QEF99609.1"/>
    </source>
</evidence>
<sequence>MPSTTAPQIGSRRQVFASLLVLTLLSGVVHGVLDGRWSVHEDKVAHGNLLNDLPESFGEWTLVEHGDIHEGALQQLRCYGSVRNVYRHGPTNTLLNVAVMYGPRGPIAVHTPEVCYSSEGTEQTRKRSKETVETDSGPNQFWSVEFARRDDPSSRFEVWYGWTSGANWTAAEHPRFWLTDDLYKIQLSGPSTYSSFSPCKSFLTDFLPHLEQHIK</sequence>
<organism evidence="2 3">
    <name type="scientific">Stieleria maiorica</name>
    <dbReference type="NCBI Taxonomy" id="2795974"/>
    <lineage>
        <taxon>Bacteria</taxon>
        <taxon>Pseudomonadati</taxon>
        <taxon>Planctomycetota</taxon>
        <taxon>Planctomycetia</taxon>
        <taxon>Pirellulales</taxon>
        <taxon>Pirellulaceae</taxon>
        <taxon>Stieleria</taxon>
    </lineage>
</organism>
<dbReference type="KEGG" id="smam:Mal15_36750"/>
<feature type="domain" description="Methanolan biosynthesis EpsI" evidence="1">
    <location>
        <begin position="19"/>
        <end position="173"/>
    </location>
</feature>
<accession>A0A5B9MGI2</accession>
<proteinExistence type="predicted"/>
<evidence type="ECO:0000313" key="3">
    <source>
        <dbReference type="Proteomes" id="UP000321353"/>
    </source>
</evidence>
<dbReference type="Proteomes" id="UP000321353">
    <property type="component" value="Chromosome"/>
</dbReference>
<dbReference type="AlphaFoldDB" id="A0A5B9MGI2"/>
<gene>
    <name evidence="2" type="ORF">Mal15_36750</name>
</gene>
<dbReference type="Pfam" id="PF11984">
    <property type="entry name" value="DUF3485"/>
    <property type="match status" value="1"/>
</dbReference>
<reference evidence="2 3" key="1">
    <citation type="submission" date="2019-02" db="EMBL/GenBank/DDBJ databases">
        <title>Planctomycetal bacteria perform biofilm scaping via a novel small molecule.</title>
        <authorList>
            <person name="Jeske O."/>
            <person name="Boedeker C."/>
            <person name="Wiegand S."/>
            <person name="Breitling P."/>
            <person name="Kallscheuer N."/>
            <person name="Jogler M."/>
            <person name="Rohde M."/>
            <person name="Petersen J."/>
            <person name="Medema M.H."/>
            <person name="Surup F."/>
            <person name="Jogler C."/>
        </authorList>
    </citation>
    <scope>NUCLEOTIDE SEQUENCE [LARGE SCALE GENOMIC DNA]</scope>
    <source>
        <strain evidence="2 3">Mal15</strain>
    </source>
</reference>
<protein>
    <recommendedName>
        <fullName evidence="1">Methanolan biosynthesis EpsI domain-containing protein</fullName>
    </recommendedName>
</protein>
<dbReference type="InterPro" id="IPR014263">
    <property type="entry name" value="Methanolan_biosynth_EpsI"/>
</dbReference>
<evidence type="ECO:0000259" key="1">
    <source>
        <dbReference type="Pfam" id="PF11984"/>
    </source>
</evidence>
<dbReference type="EMBL" id="CP036264">
    <property type="protein sequence ID" value="QEF99609.1"/>
    <property type="molecule type" value="Genomic_DNA"/>
</dbReference>
<keyword evidence="3" id="KW-1185">Reference proteome</keyword>
<dbReference type="RefSeq" id="WP_147868976.1">
    <property type="nucleotide sequence ID" value="NZ_CP036264.1"/>
</dbReference>
<name>A0A5B9MGI2_9BACT</name>